<sequence length="389" mass="43453">MAAVIGAVEQYIEGEDFEAYTERFGQLLEANNITEDKLNFVCGLHIERIQRKLLQEGDELTWDKACKLALSMEAASKEAKLLAGGNRDAQVNKTLGRMSKEGARPVNRKSRPVPHALYPLVDQELERWIEEEIAEPVEISNSSGWATPLVVVPKVAGKEVRYLGWILTSTELKPIPKKTEAIQQVPPPTDVPTLRSLLGAVGYYSRLLPHLAITLTPLYELLKIGAKWVWTSECEKAVKQVKQMLSSNLVLMRYDPKLPIKLITDTSDVGVGVTLIQVGPGDVERPVAYTSRITKLFSRILNPDREMATLGEARMQRYALQLAAYSYDVELRRSEDMRLADTLSRLPMSGIIDKGAQRVEREAKESNVLFLDEGPSVTPREVATATEEI</sequence>
<dbReference type="GO" id="GO:0003964">
    <property type="term" value="F:RNA-directed DNA polymerase activity"/>
    <property type="evidence" value="ECO:0007669"/>
    <property type="project" value="UniProtKB-EC"/>
</dbReference>
<gene>
    <name evidence="4" type="ORF">O3P69_009196</name>
</gene>
<comment type="caution">
    <text evidence="4">The sequence shown here is derived from an EMBL/GenBank/DDBJ whole genome shotgun (WGS) entry which is preliminary data.</text>
</comment>
<dbReference type="Gene3D" id="3.10.10.10">
    <property type="entry name" value="HIV Type 1 Reverse Transcriptase, subunit A, domain 1"/>
    <property type="match status" value="1"/>
</dbReference>
<dbReference type="EC" id="2.7.7.49" evidence="1"/>
<dbReference type="InterPro" id="IPR041577">
    <property type="entry name" value="RT_RNaseH_2"/>
</dbReference>
<evidence type="ECO:0000256" key="2">
    <source>
        <dbReference type="ARBA" id="ARBA00023268"/>
    </source>
</evidence>
<evidence type="ECO:0000313" key="4">
    <source>
        <dbReference type="EMBL" id="KAK8384265.1"/>
    </source>
</evidence>
<dbReference type="PANTHER" id="PTHR37984">
    <property type="entry name" value="PROTEIN CBG26694"/>
    <property type="match status" value="1"/>
</dbReference>
<dbReference type="InterPro" id="IPR043502">
    <property type="entry name" value="DNA/RNA_pol_sf"/>
</dbReference>
<dbReference type="InterPro" id="IPR050951">
    <property type="entry name" value="Retrovirus_Pol_polyprotein"/>
</dbReference>
<protein>
    <recommendedName>
        <fullName evidence="1">RNA-directed DNA polymerase</fullName>
        <ecNumber evidence="1">2.7.7.49</ecNumber>
    </recommendedName>
</protein>
<dbReference type="EMBL" id="JARAKH010000035">
    <property type="protein sequence ID" value="KAK8384265.1"/>
    <property type="molecule type" value="Genomic_DNA"/>
</dbReference>
<proteinExistence type="predicted"/>
<dbReference type="Proteomes" id="UP001487740">
    <property type="component" value="Unassembled WGS sequence"/>
</dbReference>
<evidence type="ECO:0000256" key="1">
    <source>
        <dbReference type="ARBA" id="ARBA00012493"/>
    </source>
</evidence>
<keyword evidence="2" id="KW-0511">Multifunctional enzyme</keyword>
<evidence type="ECO:0000259" key="3">
    <source>
        <dbReference type="Pfam" id="PF17919"/>
    </source>
</evidence>
<reference evidence="4 5" key="1">
    <citation type="submission" date="2023-03" db="EMBL/GenBank/DDBJ databases">
        <title>High-quality genome of Scylla paramamosain provides insights in environmental adaptation.</title>
        <authorList>
            <person name="Zhang L."/>
        </authorList>
    </citation>
    <scope>NUCLEOTIDE SEQUENCE [LARGE SCALE GENOMIC DNA]</scope>
    <source>
        <strain evidence="4">LZ_2023a</strain>
        <tissue evidence="4">Muscle</tissue>
    </source>
</reference>
<dbReference type="FunFam" id="3.30.70.270:FF:000020">
    <property type="entry name" value="Transposon Tf2-6 polyprotein-like Protein"/>
    <property type="match status" value="1"/>
</dbReference>
<feature type="domain" description="Reverse transcriptase/retrotransposon-derived protein RNase H-like" evidence="3">
    <location>
        <begin position="230"/>
        <end position="295"/>
    </location>
</feature>
<accession>A0AAW0T9G6</accession>
<dbReference type="AlphaFoldDB" id="A0AAW0T9G6"/>
<dbReference type="SUPFAM" id="SSF56672">
    <property type="entry name" value="DNA/RNA polymerases"/>
    <property type="match status" value="1"/>
</dbReference>
<name>A0AAW0T9G6_SCYPA</name>
<keyword evidence="5" id="KW-1185">Reference proteome</keyword>
<dbReference type="Pfam" id="PF17919">
    <property type="entry name" value="RT_RNaseH_2"/>
    <property type="match status" value="1"/>
</dbReference>
<dbReference type="Gene3D" id="3.30.70.270">
    <property type="match status" value="1"/>
</dbReference>
<dbReference type="PANTHER" id="PTHR37984:SF5">
    <property type="entry name" value="PROTEIN NYNRIN-LIKE"/>
    <property type="match status" value="1"/>
</dbReference>
<organism evidence="4 5">
    <name type="scientific">Scylla paramamosain</name>
    <name type="common">Mud crab</name>
    <dbReference type="NCBI Taxonomy" id="85552"/>
    <lineage>
        <taxon>Eukaryota</taxon>
        <taxon>Metazoa</taxon>
        <taxon>Ecdysozoa</taxon>
        <taxon>Arthropoda</taxon>
        <taxon>Crustacea</taxon>
        <taxon>Multicrustacea</taxon>
        <taxon>Malacostraca</taxon>
        <taxon>Eumalacostraca</taxon>
        <taxon>Eucarida</taxon>
        <taxon>Decapoda</taxon>
        <taxon>Pleocyemata</taxon>
        <taxon>Brachyura</taxon>
        <taxon>Eubrachyura</taxon>
        <taxon>Portunoidea</taxon>
        <taxon>Portunidae</taxon>
        <taxon>Portuninae</taxon>
        <taxon>Scylla</taxon>
    </lineage>
</organism>
<dbReference type="InterPro" id="IPR043128">
    <property type="entry name" value="Rev_trsase/Diguanyl_cyclase"/>
</dbReference>
<evidence type="ECO:0000313" key="5">
    <source>
        <dbReference type="Proteomes" id="UP001487740"/>
    </source>
</evidence>